<dbReference type="EMBL" id="JAEQMG010000068">
    <property type="protein sequence ID" value="MBK6088580.1"/>
    <property type="molecule type" value="Genomic_DNA"/>
</dbReference>
<feature type="compositionally biased region" description="Polar residues" evidence="1">
    <location>
        <begin position="160"/>
        <end position="172"/>
    </location>
</feature>
<dbReference type="RefSeq" id="WP_201427473.1">
    <property type="nucleotide sequence ID" value="NZ_JAEQMG010000068.1"/>
</dbReference>
<sequence>MGVFKKAAEKLTSEKMSSKSRRRLIVFIAIITLLSMTTSTVAWFTINTFAGVDTLDVHISVAVQLKVAMHDYGTDLSKYGKVITNEMIDEFLAGDNTKLADTVLDPVTSNDGTRFTNKSGAERQRNKKSFLEFDCYFIATEDMWVHLTTEDADDQRDTGTKVSSDSPSPKNQVVSCTRVSYTTESNGTATYEPNKGAAVTRLSTFDLPSGTMVYSDGTRLFHLDEMKPKKVTIRLWIEGEDPQCNDDVQEADLKVQMSFVGTDNNNVPIS</sequence>
<accession>A0A934WRP0</accession>
<keyword evidence="3" id="KW-1185">Reference proteome</keyword>
<dbReference type="Proteomes" id="UP000633365">
    <property type="component" value="Unassembled WGS sequence"/>
</dbReference>
<name>A0A934WRP0_9FIRM</name>
<organism evidence="2 3">
    <name type="scientific">Ruminococcus difficilis</name>
    <dbReference type="NCBI Taxonomy" id="2763069"/>
    <lineage>
        <taxon>Bacteria</taxon>
        <taxon>Bacillati</taxon>
        <taxon>Bacillota</taxon>
        <taxon>Clostridia</taxon>
        <taxon>Eubacteriales</taxon>
        <taxon>Oscillospiraceae</taxon>
        <taxon>Ruminococcus</taxon>
    </lineage>
</organism>
<feature type="region of interest" description="Disordered" evidence="1">
    <location>
        <begin position="153"/>
        <end position="172"/>
    </location>
</feature>
<protein>
    <submittedName>
        <fullName evidence="2">Uncharacterized protein</fullName>
    </submittedName>
</protein>
<reference evidence="2" key="1">
    <citation type="submission" date="2021-01" db="EMBL/GenBank/DDBJ databases">
        <title>Genome public.</title>
        <authorList>
            <person name="Liu C."/>
            <person name="Sun Q."/>
        </authorList>
    </citation>
    <scope>NUCLEOTIDE SEQUENCE</scope>
    <source>
        <strain evidence="2">M6</strain>
    </source>
</reference>
<evidence type="ECO:0000256" key="1">
    <source>
        <dbReference type="SAM" id="MobiDB-lite"/>
    </source>
</evidence>
<comment type="caution">
    <text evidence="2">The sequence shown here is derived from an EMBL/GenBank/DDBJ whole genome shotgun (WGS) entry which is preliminary data.</text>
</comment>
<gene>
    <name evidence="2" type="ORF">JKK62_07930</name>
</gene>
<dbReference type="AlphaFoldDB" id="A0A934WRP0"/>
<evidence type="ECO:0000313" key="3">
    <source>
        <dbReference type="Proteomes" id="UP000633365"/>
    </source>
</evidence>
<evidence type="ECO:0000313" key="2">
    <source>
        <dbReference type="EMBL" id="MBK6088580.1"/>
    </source>
</evidence>
<proteinExistence type="predicted"/>